<evidence type="ECO:0000256" key="4">
    <source>
        <dbReference type="ARBA" id="ARBA00012551"/>
    </source>
</evidence>
<dbReference type="Gene3D" id="3.40.50.410">
    <property type="entry name" value="von Willebrand factor, type A domain"/>
    <property type="match status" value="1"/>
</dbReference>
<dbReference type="Pfam" id="PF03731">
    <property type="entry name" value="Ku_N"/>
    <property type="match status" value="1"/>
</dbReference>
<dbReference type="SMART" id="SM00559">
    <property type="entry name" value="Ku78"/>
    <property type="match status" value="1"/>
</dbReference>
<keyword evidence="9" id="KW-0378">Hydrolase</keyword>
<dbReference type="AlphaFoldDB" id="A0A2J6QCX1"/>
<name>A0A2J6QCX1_9HELO</name>
<dbReference type="SUPFAM" id="SSF101420">
    <property type="entry name" value="C-terminal domain of Ku80"/>
    <property type="match status" value="1"/>
</dbReference>
<evidence type="ECO:0000256" key="6">
    <source>
        <dbReference type="ARBA" id="ARBA00022454"/>
    </source>
</evidence>
<dbReference type="EC" id="3.6.4.12" evidence="4"/>
<evidence type="ECO:0000256" key="5">
    <source>
        <dbReference type="ARBA" id="ARBA00021792"/>
    </source>
</evidence>
<sequence length="743" mass="82953">MAAPAKQATIYVVDLGSTMGECHNGRTESDLDYGMRYVWDKIAITMAANLKGGNLGVIGFRTDETNNPLDDDEDYQNISVLRPLSNMDLEHLPELQSKITPSSTNAGDAISAIVLAVQLITEFTTLKSGKLGAFARKIVLLTDGQGMIDGQGIEQIASRINECGITLVVVGIDFDDKEFGFKEEDKSVVKRQNEALLRSLTELCGDNGIFATASEVIASLAIPDSKSTRPYATYEGRLTLGDPEKYEKTALYIDVKRYFNVQVAKPASAKIFVIKAPIASTQSSNTINNDAEMIDAPATENDLISVKSTRTYRANDPNAPGGRRDVDLELLARGYEYGSTAVPISESDENVTNFETKQSFSIIGFIPSDKYERFLNMGPSRITIAQVINDKARIAFSSLVHALFELESYAVARIVEKDGKAPQIVLLAPSIELDVEALIDVPLPFAEDVRVYRFPPLDRVITASGTTLKKHRYLPGDDLLGAMSDYVDSMDLSKAGRNEDGEPDEYMQIEDTYSPIIHRINQAIRHRAMYRNEPITPASEILTKWENPPEDLVSQSAGKLERLVAAAHLQKVPPKVKGTRGRRREAPKPLSGLDVESLLNQEKREKISPNNTIPEFKQILESPEDDNVVHDAAKQMANIIRTHITHSTGNFKYEEVKADMQVFRQYMIEFEEPEIWNDFIRDFKMRVVKEELGGDRRDFWQSLKRLNLGLIDKNVLEISDVTEKDANEFYVLSSNLPTRNKSR</sequence>
<reference evidence="21 22" key="1">
    <citation type="submission" date="2016-05" db="EMBL/GenBank/DDBJ databases">
        <title>A degradative enzymes factory behind the ericoid mycorrhizal symbiosis.</title>
        <authorList>
            <consortium name="DOE Joint Genome Institute"/>
            <person name="Martino E."/>
            <person name="Morin E."/>
            <person name="Grelet G."/>
            <person name="Kuo A."/>
            <person name="Kohler A."/>
            <person name="Daghino S."/>
            <person name="Barry K."/>
            <person name="Choi C."/>
            <person name="Cichocki N."/>
            <person name="Clum A."/>
            <person name="Copeland A."/>
            <person name="Hainaut M."/>
            <person name="Haridas S."/>
            <person name="Labutti K."/>
            <person name="Lindquist E."/>
            <person name="Lipzen A."/>
            <person name="Khouja H.-R."/>
            <person name="Murat C."/>
            <person name="Ohm R."/>
            <person name="Olson A."/>
            <person name="Spatafora J."/>
            <person name="Veneault-Fourrey C."/>
            <person name="Henrissat B."/>
            <person name="Grigoriev I."/>
            <person name="Martin F."/>
            <person name="Perotto S."/>
        </authorList>
    </citation>
    <scope>NUCLEOTIDE SEQUENCE [LARGE SCALE GENOMIC DNA]</scope>
    <source>
        <strain evidence="21 22">UAMH 7357</strain>
    </source>
</reference>
<dbReference type="GO" id="GO:0006310">
    <property type="term" value="P:DNA recombination"/>
    <property type="evidence" value="ECO:0007669"/>
    <property type="project" value="UniProtKB-KW"/>
</dbReference>
<feature type="domain" description="VWFA" evidence="20">
    <location>
        <begin position="8"/>
        <end position="172"/>
    </location>
</feature>
<keyword evidence="15" id="KW-0234">DNA repair</keyword>
<dbReference type="GO" id="GO:0042162">
    <property type="term" value="F:telomeric DNA binding"/>
    <property type="evidence" value="ECO:0007669"/>
    <property type="project" value="InterPro"/>
</dbReference>
<evidence type="ECO:0000256" key="10">
    <source>
        <dbReference type="ARBA" id="ARBA00022806"/>
    </source>
</evidence>
<dbReference type="GO" id="GO:0043564">
    <property type="term" value="C:Ku70:Ku80 complex"/>
    <property type="evidence" value="ECO:0007669"/>
    <property type="project" value="InterPro"/>
</dbReference>
<dbReference type="STRING" id="1745343.A0A2J6QCX1"/>
<dbReference type="GO" id="GO:0003690">
    <property type="term" value="F:double-stranded DNA binding"/>
    <property type="evidence" value="ECO:0007669"/>
    <property type="project" value="TreeGrafter"/>
</dbReference>
<dbReference type="PANTHER" id="PTHR12604">
    <property type="entry name" value="KU AUTOANTIGEN DNA HELICASE"/>
    <property type="match status" value="1"/>
</dbReference>
<dbReference type="PIRSF" id="PIRSF016570">
    <property type="entry name" value="Ku80"/>
    <property type="match status" value="1"/>
</dbReference>
<dbReference type="GO" id="GO:0003678">
    <property type="term" value="F:DNA helicase activity"/>
    <property type="evidence" value="ECO:0007669"/>
    <property type="project" value="UniProtKB-EC"/>
</dbReference>
<evidence type="ECO:0000256" key="2">
    <source>
        <dbReference type="ARBA" id="ARBA00004574"/>
    </source>
</evidence>
<keyword evidence="16" id="KW-0539">Nucleus</keyword>
<proteinExistence type="inferred from homology"/>
<dbReference type="InterPro" id="IPR002035">
    <property type="entry name" value="VWF_A"/>
</dbReference>
<evidence type="ECO:0000256" key="8">
    <source>
        <dbReference type="ARBA" id="ARBA00022763"/>
    </source>
</evidence>
<evidence type="ECO:0000256" key="7">
    <source>
        <dbReference type="ARBA" id="ARBA00022741"/>
    </source>
</evidence>
<keyword evidence="12" id="KW-0779">Telomere</keyword>
<keyword evidence="6" id="KW-0158">Chromosome</keyword>
<keyword evidence="11" id="KW-0067">ATP-binding</keyword>
<dbReference type="GO" id="GO:0000781">
    <property type="term" value="C:chromosome, telomeric region"/>
    <property type="evidence" value="ECO:0007669"/>
    <property type="project" value="UniProtKB-SubCell"/>
</dbReference>
<keyword evidence="22" id="KW-1185">Reference proteome</keyword>
<dbReference type="InterPro" id="IPR016194">
    <property type="entry name" value="SPOC-like_C_dom_sf"/>
</dbReference>
<evidence type="ECO:0000256" key="18">
    <source>
        <dbReference type="ARBA" id="ARBA00031847"/>
    </source>
</evidence>
<evidence type="ECO:0000313" key="22">
    <source>
        <dbReference type="Proteomes" id="UP000235672"/>
    </source>
</evidence>
<gene>
    <name evidence="21" type="ORF">NA56DRAFT_595423</name>
</gene>
<dbReference type="GO" id="GO:0006303">
    <property type="term" value="P:double-strand break repair via nonhomologous end joining"/>
    <property type="evidence" value="ECO:0007669"/>
    <property type="project" value="InterPro"/>
</dbReference>
<evidence type="ECO:0000256" key="19">
    <source>
        <dbReference type="ARBA" id="ARBA00047995"/>
    </source>
</evidence>
<comment type="catalytic activity">
    <reaction evidence="19">
        <text>ATP + H2O = ADP + phosphate + H(+)</text>
        <dbReference type="Rhea" id="RHEA:13065"/>
        <dbReference type="ChEBI" id="CHEBI:15377"/>
        <dbReference type="ChEBI" id="CHEBI:15378"/>
        <dbReference type="ChEBI" id="CHEBI:30616"/>
        <dbReference type="ChEBI" id="CHEBI:43474"/>
        <dbReference type="ChEBI" id="CHEBI:456216"/>
        <dbReference type="EC" id="3.6.4.12"/>
    </reaction>
</comment>
<dbReference type="EMBL" id="KZ613473">
    <property type="protein sequence ID" value="PMD24121.1"/>
    <property type="molecule type" value="Genomic_DNA"/>
</dbReference>
<organism evidence="21 22">
    <name type="scientific">Hyaloscypha hepaticicola</name>
    <dbReference type="NCBI Taxonomy" id="2082293"/>
    <lineage>
        <taxon>Eukaryota</taxon>
        <taxon>Fungi</taxon>
        <taxon>Dikarya</taxon>
        <taxon>Ascomycota</taxon>
        <taxon>Pezizomycotina</taxon>
        <taxon>Leotiomycetes</taxon>
        <taxon>Helotiales</taxon>
        <taxon>Hyaloscyphaceae</taxon>
        <taxon>Hyaloscypha</taxon>
    </lineage>
</organism>
<dbReference type="GO" id="GO:0005524">
    <property type="term" value="F:ATP binding"/>
    <property type="evidence" value="ECO:0007669"/>
    <property type="project" value="UniProtKB-KW"/>
</dbReference>
<evidence type="ECO:0000259" key="20">
    <source>
        <dbReference type="PROSITE" id="PS50234"/>
    </source>
</evidence>
<evidence type="ECO:0000313" key="21">
    <source>
        <dbReference type="EMBL" id="PMD24121.1"/>
    </source>
</evidence>
<dbReference type="Gene3D" id="1.25.40.240">
    <property type="entry name" value="Ku, C-terminal domain"/>
    <property type="match status" value="1"/>
</dbReference>
<dbReference type="InterPro" id="IPR036494">
    <property type="entry name" value="Ku_C_sf"/>
</dbReference>
<dbReference type="Gene3D" id="2.40.290.10">
    <property type="match status" value="1"/>
</dbReference>
<dbReference type="InterPro" id="IPR024193">
    <property type="entry name" value="Ku80"/>
</dbReference>
<dbReference type="FunFam" id="3.40.50.410:FF:000073">
    <property type="entry name" value="ATP-dependent DNA helicase II subunit 2"/>
    <property type="match status" value="1"/>
</dbReference>
<comment type="function">
    <text evidence="17">Single-stranded DNA-dependent ATP-dependent helicase. Involved in non-homologous end joining (NHEJ) DNA double strand break repair. DNA-binding is sequence-independent but has a high affinity to nicks in double-stranded DNA and to the ends of duplex DNA. Binds to naturally occurring chromosomal ends, and therefore provides chromosomal end protection. Required also for telomere recombination to repair telomeric ends in the absence of telomerase. KU70, of the KU70/KU80 heterodimer, binds to the stem loop of TLC1, the RNA component of telomerase. Involved in telomere maintenance. Interacts with telomeric repeats and subtelomeric sequences thereby controlling telomere length and protecting against subtelomeric rearrangement. Maintains telomeric chromatin, which is involved in silencing the expression of genes located at the telomere. Required for mating-type switching.</text>
</comment>
<protein>
    <recommendedName>
        <fullName evidence="5">ATP-dependent DNA helicase II subunit 2</fullName>
        <ecNumber evidence="4">3.6.4.12</ecNumber>
    </recommendedName>
    <alternativeName>
        <fullName evidence="18">ATP-dependent DNA helicase II subunit Ku80</fullName>
    </alternativeName>
</protein>
<dbReference type="GO" id="GO:0003684">
    <property type="term" value="F:damaged DNA binding"/>
    <property type="evidence" value="ECO:0007669"/>
    <property type="project" value="InterPro"/>
</dbReference>
<dbReference type="FunFam" id="1.10.1600.10:FF:000002">
    <property type="entry name" value="X-ray repair cross-complementing protein 5"/>
    <property type="match status" value="1"/>
</dbReference>
<evidence type="ECO:0000256" key="9">
    <source>
        <dbReference type="ARBA" id="ARBA00022801"/>
    </source>
</evidence>
<dbReference type="InterPro" id="IPR014893">
    <property type="entry name" value="Ku_PK_bind"/>
</dbReference>
<keyword evidence="7" id="KW-0547">Nucleotide-binding</keyword>
<evidence type="ECO:0000256" key="11">
    <source>
        <dbReference type="ARBA" id="ARBA00022840"/>
    </source>
</evidence>
<dbReference type="Proteomes" id="UP000235672">
    <property type="component" value="Unassembled WGS sequence"/>
</dbReference>
<dbReference type="Pfam" id="PF08785">
    <property type="entry name" value="Ku_PK_bind"/>
    <property type="match status" value="1"/>
</dbReference>
<evidence type="ECO:0000256" key="15">
    <source>
        <dbReference type="ARBA" id="ARBA00023204"/>
    </source>
</evidence>
<dbReference type="InterPro" id="IPR036465">
    <property type="entry name" value="vWFA_dom_sf"/>
</dbReference>
<comment type="similarity">
    <text evidence="3">Belongs to the ku80 family.</text>
</comment>
<dbReference type="SUPFAM" id="SSF100939">
    <property type="entry name" value="SPOC domain-like"/>
    <property type="match status" value="1"/>
</dbReference>
<dbReference type="CDD" id="cd00873">
    <property type="entry name" value="KU80"/>
    <property type="match status" value="1"/>
</dbReference>
<keyword evidence="8" id="KW-0227">DNA damage</keyword>
<keyword evidence="14" id="KW-0233">DNA recombination</keyword>
<dbReference type="SUPFAM" id="SSF53300">
    <property type="entry name" value="vWA-like"/>
    <property type="match status" value="1"/>
</dbReference>
<evidence type="ECO:0000256" key="14">
    <source>
        <dbReference type="ARBA" id="ARBA00023172"/>
    </source>
</evidence>
<dbReference type="PROSITE" id="PS50234">
    <property type="entry name" value="VWFA"/>
    <property type="match status" value="1"/>
</dbReference>
<dbReference type="GO" id="GO:0016787">
    <property type="term" value="F:hydrolase activity"/>
    <property type="evidence" value="ECO:0007669"/>
    <property type="project" value="UniProtKB-KW"/>
</dbReference>
<dbReference type="InterPro" id="IPR005161">
    <property type="entry name" value="Ku_N"/>
</dbReference>
<accession>A0A2J6QCX1</accession>
<comment type="subcellular location">
    <subcellularLocation>
        <location evidence="2">Chromosome</location>
        <location evidence="2">Telomere</location>
    </subcellularLocation>
    <subcellularLocation>
        <location evidence="1">Nucleus</location>
    </subcellularLocation>
</comment>
<keyword evidence="13" id="KW-0238">DNA-binding</keyword>
<evidence type="ECO:0000256" key="16">
    <source>
        <dbReference type="ARBA" id="ARBA00023242"/>
    </source>
</evidence>
<dbReference type="OrthoDB" id="30826at2759"/>
<evidence type="ECO:0000256" key="17">
    <source>
        <dbReference type="ARBA" id="ARBA00024890"/>
    </source>
</evidence>
<dbReference type="PANTHER" id="PTHR12604:SF4">
    <property type="entry name" value="X-RAY REPAIR CROSS-COMPLEMENTING PROTEIN 5"/>
    <property type="match status" value="1"/>
</dbReference>
<dbReference type="InterPro" id="IPR006164">
    <property type="entry name" value="DNA_bd_Ku70/Ku80"/>
</dbReference>
<evidence type="ECO:0000256" key="12">
    <source>
        <dbReference type="ARBA" id="ARBA00022895"/>
    </source>
</evidence>
<evidence type="ECO:0000256" key="1">
    <source>
        <dbReference type="ARBA" id="ARBA00004123"/>
    </source>
</evidence>
<evidence type="ECO:0000256" key="3">
    <source>
        <dbReference type="ARBA" id="ARBA00007726"/>
    </source>
</evidence>
<dbReference type="GO" id="GO:0000723">
    <property type="term" value="P:telomere maintenance"/>
    <property type="evidence" value="ECO:0007669"/>
    <property type="project" value="InterPro"/>
</dbReference>
<keyword evidence="10 21" id="KW-0347">Helicase</keyword>
<dbReference type="Gene3D" id="1.10.1600.10">
    <property type="match status" value="1"/>
</dbReference>
<dbReference type="Pfam" id="PF02735">
    <property type="entry name" value="Ku"/>
    <property type="match status" value="1"/>
</dbReference>
<evidence type="ECO:0000256" key="13">
    <source>
        <dbReference type="ARBA" id="ARBA00023125"/>
    </source>
</evidence>